<dbReference type="GO" id="GO:0016887">
    <property type="term" value="F:ATP hydrolysis activity"/>
    <property type="evidence" value="ECO:0007669"/>
    <property type="project" value="InterPro"/>
</dbReference>
<feature type="transmembrane region" description="Helical" evidence="8">
    <location>
        <begin position="181"/>
        <end position="201"/>
    </location>
</feature>
<dbReference type="SUPFAM" id="SSF52540">
    <property type="entry name" value="P-loop containing nucleoside triphosphate hydrolases"/>
    <property type="match status" value="1"/>
</dbReference>
<dbReference type="RefSeq" id="WP_162389386.1">
    <property type="nucleotide sequence ID" value="NZ_CP045997.1"/>
</dbReference>
<name>A0A6P1W0M7_9BACT</name>
<feature type="transmembrane region" description="Helical" evidence="8">
    <location>
        <begin position="40"/>
        <end position="61"/>
    </location>
</feature>
<dbReference type="PANTHER" id="PTHR43394:SF1">
    <property type="entry name" value="ATP-BINDING CASSETTE SUB-FAMILY B MEMBER 10, MITOCHONDRIAL"/>
    <property type="match status" value="1"/>
</dbReference>
<sequence length="599" mass="66492">MAKRNFGEEASKEDKKKLSREGIKKALSIFRFIKPYRIQYIIGFLFLVLSTGTTMSFGLLIGQITSVIQGKSPFTLNQVTLFFVGVLVAQAIFSFFRIYFFSQVSERAMADVRRATYSKIITLPIPFFEQRRVGELTSRISADVSSLQDVLTLTLAELFRQVATLTIGTAIIFYVSWKLTLFMLATFPMIIVAAMFFGRFIRRLSKQAQDLLAQANVIVEETLQSVNVVKAFTNEKIEINRYGTALNKVVDTALRSAKFRGVFVSFIIFALFGGIIGVVWYGGSLVMANEMPFADLLTFIVYTTFIGGSVAGMGDLYAQLQRTIGASERILEILEEPSEVDANEELPLFVPVQGHVQFQDVQFSYPSRPDIPVLKGISLDVATGRKIALVGKSGAGKSTIVQLLMRYYATANGQITVDGRNLASFNITELRRNIAVVPQEVMLFGGTILENIQYGKPGATEAEVREAARKANALQFVDSFPEGFQTIVGERGVKLSGGQRQRIAIARAILKDPAILILDEATSSLDAESEKLVQEALDKLMQNRTTIIIAHRLATIRKVDRIYVIREGQIAEAGTHDELAIQEDGIYANLVKLQFETIE</sequence>
<dbReference type="SMART" id="SM00382">
    <property type="entry name" value="AAA"/>
    <property type="match status" value="1"/>
</dbReference>
<comment type="similarity">
    <text evidence="2">Belongs to the ABC transporter superfamily. ABCB family. Multidrug resistance exporter (TC 3.A.1.201) subfamily.</text>
</comment>
<dbReference type="InterPro" id="IPR017871">
    <property type="entry name" value="ABC_transporter-like_CS"/>
</dbReference>
<dbReference type="InterPro" id="IPR027417">
    <property type="entry name" value="P-loop_NTPase"/>
</dbReference>
<evidence type="ECO:0000259" key="10">
    <source>
        <dbReference type="PROSITE" id="PS50929"/>
    </source>
</evidence>
<dbReference type="InterPro" id="IPR011527">
    <property type="entry name" value="ABC1_TM_dom"/>
</dbReference>
<dbReference type="InterPro" id="IPR039421">
    <property type="entry name" value="Type_1_exporter"/>
</dbReference>
<keyword evidence="3 8" id="KW-0812">Transmembrane</keyword>
<proteinExistence type="inferred from homology"/>
<dbReference type="PROSITE" id="PS50893">
    <property type="entry name" value="ABC_TRANSPORTER_2"/>
    <property type="match status" value="1"/>
</dbReference>
<feature type="transmembrane region" description="Helical" evidence="8">
    <location>
        <begin position="81"/>
        <end position="100"/>
    </location>
</feature>
<feature type="transmembrane region" description="Helical" evidence="8">
    <location>
        <begin position="262"/>
        <end position="281"/>
    </location>
</feature>
<feature type="domain" description="ABC transmembrane type-1" evidence="10">
    <location>
        <begin position="41"/>
        <end position="322"/>
    </location>
</feature>
<evidence type="ECO:0000256" key="7">
    <source>
        <dbReference type="ARBA" id="ARBA00023136"/>
    </source>
</evidence>
<dbReference type="InterPro" id="IPR003593">
    <property type="entry name" value="AAA+_ATPase"/>
</dbReference>
<evidence type="ECO:0000256" key="6">
    <source>
        <dbReference type="ARBA" id="ARBA00022989"/>
    </source>
</evidence>
<evidence type="ECO:0000256" key="5">
    <source>
        <dbReference type="ARBA" id="ARBA00022840"/>
    </source>
</evidence>
<reference evidence="11 12" key="1">
    <citation type="submission" date="2019-11" db="EMBL/GenBank/DDBJ databases">
        <title>Spirosoma endbachense sp. nov., isolated from a natural salt meadow.</title>
        <authorList>
            <person name="Rojas J."/>
            <person name="Ambika Manirajan B."/>
            <person name="Ratering S."/>
            <person name="Suarez C."/>
            <person name="Geissler-Plaum R."/>
            <person name="Schnell S."/>
        </authorList>
    </citation>
    <scope>NUCLEOTIDE SEQUENCE [LARGE SCALE GENOMIC DNA]</scope>
    <source>
        <strain evidence="11 12">I-24</strain>
    </source>
</reference>
<comment type="subcellular location">
    <subcellularLocation>
        <location evidence="1">Cell membrane</location>
        <topology evidence="1">Multi-pass membrane protein</topology>
    </subcellularLocation>
</comment>
<feature type="domain" description="ABC transporter" evidence="9">
    <location>
        <begin position="356"/>
        <end position="592"/>
    </location>
</feature>
<dbReference type="CDD" id="cd03249">
    <property type="entry name" value="ABC_MTABC3_MDL1_MDL2"/>
    <property type="match status" value="1"/>
</dbReference>
<dbReference type="Pfam" id="PF00664">
    <property type="entry name" value="ABC_membrane"/>
    <property type="match status" value="1"/>
</dbReference>
<evidence type="ECO:0000256" key="8">
    <source>
        <dbReference type="SAM" id="Phobius"/>
    </source>
</evidence>
<evidence type="ECO:0000313" key="12">
    <source>
        <dbReference type="Proteomes" id="UP000464577"/>
    </source>
</evidence>
<dbReference type="GO" id="GO:0015421">
    <property type="term" value="F:ABC-type oligopeptide transporter activity"/>
    <property type="evidence" value="ECO:0007669"/>
    <property type="project" value="TreeGrafter"/>
</dbReference>
<evidence type="ECO:0000256" key="3">
    <source>
        <dbReference type="ARBA" id="ARBA00022692"/>
    </source>
</evidence>
<keyword evidence="4" id="KW-0547">Nucleotide-binding</keyword>
<accession>A0A6P1W0M7</accession>
<dbReference type="InterPro" id="IPR003439">
    <property type="entry name" value="ABC_transporter-like_ATP-bd"/>
</dbReference>
<dbReference type="PANTHER" id="PTHR43394">
    <property type="entry name" value="ATP-DEPENDENT PERMEASE MDL1, MITOCHONDRIAL"/>
    <property type="match status" value="1"/>
</dbReference>
<evidence type="ECO:0000259" key="9">
    <source>
        <dbReference type="PROSITE" id="PS50893"/>
    </source>
</evidence>
<dbReference type="FunFam" id="3.40.50.300:FF:000251">
    <property type="entry name" value="ABC transporter B family member 19"/>
    <property type="match status" value="1"/>
</dbReference>
<evidence type="ECO:0000313" key="11">
    <source>
        <dbReference type="EMBL" id="QHV98981.1"/>
    </source>
</evidence>
<dbReference type="PROSITE" id="PS00211">
    <property type="entry name" value="ABC_TRANSPORTER_1"/>
    <property type="match status" value="1"/>
</dbReference>
<dbReference type="InterPro" id="IPR036640">
    <property type="entry name" value="ABC1_TM_sf"/>
</dbReference>
<feature type="transmembrane region" description="Helical" evidence="8">
    <location>
        <begin position="158"/>
        <end position="175"/>
    </location>
</feature>
<keyword evidence="12" id="KW-1185">Reference proteome</keyword>
<dbReference type="EMBL" id="CP045997">
    <property type="protein sequence ID" value="QHV98981.1"/>
    <property type="molecule type" value="Genomic_DNA"/>
</dbReference>
<dbReference type="GO" id="GO:0005524">
    <property type="term" value="F:ATP binding"/>
    <property type="evidence" value="ECO:0007669"/>
    <property type="project" value="UniProtKB-KW"/>
</dbReference>
<dbReference type="AlphaFoldDB" id="A0A6P1W0M7"/>
<evidence type="ECO:0000256" key="1">
    <source>
        <dbReference type="ARBA" id="ARBA00004651"/>
    </source>
</evidence>
<dbReference type="Pfam" id="PF00005">
    <property type="entry name" value="ABC_tran"/>
    <property type="match status" value="1"/>
</dbReference>
<gene>
    <name evidence="11" type="ORF">GJR95_30015</name>
</gene>
<dbReference type="SUPFAM" id="SSF90123">
    <property type="entry name" value="ABC transporter transmembrane region"/>
    <property type="match status" value="1"/>
</dbReference>
<dbReference type="KEGG" id="senf:GJR95_30015"/>
<dbReference type="GO" id="GO:0090374">
    <property type="term" value="P:oligopeptide export from mitochondrion"/>
    <property type="evidence" value="ECO:0007669"/>
    <property type="project" value="TreeGrafter"/>
</dbReference>
<organism evidence="11 12">
    <name type="scientific">Spirosoma endbachense</name>
    <dbReference type="NCBI Taxonomy" id="2666025"/>
    <lineage>
        <taxon>Bacteria</taxon>
        <taxon>Pseudomonadati</taxon>
        <taxon>Bacteroidota</taxon>
        <taxon>Cytophagia</taxon>
        <taxon>Cytophagales</taxon>
        <taxon>Cytophagaceae</taxon>
        <taxon>Spirosoma</taxon>
    </lineage>
</organism>
<evidence type="ECO:0000256" key="4">
    <source>
        <dbReference type="ARBA" id="ARBA00022741"/>
    </source>
</evidence>
<feature type="transmembrane region" description="Helical" evidence="8">
    <location>
        <begin position="293"/>
        <end position="313"/>
    </location>
</feature>
<dbReference type="PROSITE" id="PS50929">
    <property type="entry name" value="ABC_TM1F"/>
    <property type="match status" value="1"/>
</dbReference>
<dbReference type="Gene3D" id="3.40.50.300">
    <property type="entry name" value="P-loop containing nucleotide triphosphate hydrolases"/>
    <property type="match status" value="1"/>
</dbReference>
<keyword evidence="6 8" id="KW-1133">Transmembrane helix</keyword>
<evidence type="ECO:0000256" key="2">
    <source>
        <dbReference type="ARBA" id="ARBA00007577"/>
    </source>
</evidence>
<keyword evidence="7 8" id="KW-0472">Membrane</keyword>
<keyword evidence="5 11" id="KW-0067">ATP-binding</keyword>
<dbReference type="GO" id="GO:0005886">
    <property type="term" value="C:plasma membrane"/>
    <property type="evidence" value="ECO:0007669"/>
    <property type="project" value="UniProtKB-SubCell"/>
</dbReference>
<dbReference type="CDD" id="cd18576">
    <property type="entry name" value="ABC_6TM_bac_exporter_ABCB8_10_like"/>
    <property type="match status" value="1"/>
</dbReference>
<dbReference type="Proteomes" id="UP000464577">
    <property type="component" value="Chromosome"/>
</dbReference>
<dbReference type="Gene3D" id="1.20.1560.10">
    <property type="entry name" value="ABC transporter type 1, transmembrane domain"/>
    <property type="match status" value="1"/>
</dbReference>
<protein>
    <submittedName>
        <fullName evidence="11">ATP-binding cassette domain-containing protein</fullName>
    </submittedName>
</protein>